<feature type="transmembrane region" description="Helical" evidence="8">
    <location>
        <begin position="39"/>
        <end position="58"/>
    </location>
</feature>
<dbReference type="Proteomes" id="UP000323300">
    <property type="component" value="Unassembled WGS sequence"/>
</dbReference>
<dbReference type="InterPro" id="IPR017746">
    <property type="entry name" value="Cellulose_synthase_operon_BcsQ"/>
</dbReference>
<comment type="subcellular location">
    <subcellularLocation>
        <location evidence="1">Cell membrane</location>
        <topology evidence="1">Multi-pass membrane protein</topology>
    </subcellularLocation>
</comment>
<gene>
    <name evidence="10" type="ORF">SAMN04488498_12817</name>
</gene>
<organism evidence="10 11">
    <name type="scientific">Neomesorhizobium albiziae</name>
    <dbReference type="NCBI Taxonomy" id="335020"/>
    <lineage>
        <taxon>Bacteria</taxon>
        <taxon>Pseudomonadati</taxon>
        <taxon>Pseudomonadota</taxon>
        <taxon>Alphaproteobacteria</taxon>
        <taxon>Hyphomicrobiales</taxon>
        <taxon>Phyllobacteriaceae</taxon>
        <taxon>Neomesorhizobium</taxon>
    </lineage>
</organism>
<protein>
    <submittedName>
        <fullName evidence="10">AAA domain-containing protein</fullName>
    </submittedName>
</protein>
<keyword evidence="6 8" id="KW-1133">Transmembrane helix</keyword>
<dbReference type="InterPro" id="IPR005702">
    <property type="entry name" value="Wzc-like_C"/>
</dbReference>
<evidence type="ECO:0000256" key="5">
    <source>
        <dbReference type="ARBA" id="ARBA00022840"/>
    </source>
</evidence>
<dbReference type="InterPro" id="IPR050445">
    <property type="entry name" value="Bact_polysacc_biosynth/exp"/>
</dbReference>
<dbReference type="Pfam" id="PF02706">
    <property type="entry name" value="Wzz"/>
    <property type="match status" value="1"/>
</dbReference>
<dbReference type="GO" id="GO:0004713">
    <property type="term" value="F:protein tyrosine kinase activity"/>
    <property type="evidence" value="ECO:0007669"/>
    <property type="project" value="TreeGrafter"/>
</dbReference>
<dbReference type="SUPFAM" id="SSF52540">
    <property type="entry name" value="P-loop containing nucleoside triphosphate hydrolases"/>
    <property type="match status" value="1"/>
</dbReference>
<keyword evidence="11" id="KW-1185">Reference proteome</keyword>
<dbReference type="InterPro" id="IPR003856">
    <property type="entry name" value="LPS_length_determ_N"/>
</dbReference>
<proteinExistence type="predicted"/>
<evidence type="ECO:0000259" key="9">
    <source>
        <dbReference type="Pfam" id="PF02706"/>
    </source>
</evidence>
<evidence type="ECO:0000313" key="11">
    <source>
        <dbReference type="Proteomes" id="UP000323300"/>
    </source>
</evidence>
<dbReference type="PANTHER" id="PTHR32309">
    <property type="entry name" value="TYROSINE-PROTEIN KINASE"/>
    <property type="match status" value="1"/>
</dbReference>
<dbReference type="EMBL" id="FOSL01000028">
    <property type="protein sequence ID" value="SFL06745.1"/>
    <property type="molecule type" value="Genomic_DNA"/>
</dbReference>
<evidence type="ECO:0000256" key="7">
    <source>
        <dbReference type="ARBA" id="ARBA00023136"/>
    </source>
</evidence>
<evidence type="ECO:0000256" key="6">
    <source>
        <dbReference type="ARBA" id="ARBA00022989"/>
    </source>
</evidence>
<keyword evidence="4" id="KW-0547">Nucleotide-binding</keyword>
<sequence>MSTQITPNDLNLRVVAAGSVPHERSLGLRNFLPFLASNWWIIVLSSTLFVGGALLYIVNTPPSYVATAQLITRMYGEQAADQLSNLPDDAVIEGQIEVIKSDDVLRSTIRKLGLVSDPELASQTPSVVSLARSWLATASPADLQAMLSFNPVQAEMTVAEKERFVIAVMRGRLWVRRIGRSSVLDIAFNSSDPEKAATIANTIAKSYIEKDIQSKSIAATQATDWLSTRLTELREQVFSSDRAVERFKVQGDGARSGGGQFKLKELQSVADTYRKVYEGFLQRWAETRQRISYPVADAHFVTRATAPLSKTEPRSAIIITFAALLGIATGGAIAAVRTALNRRISSPSDVAIGTDLPCLGGVSLVNPIRNSNPESSPPIPLIAVPRTQRFQAKPTARRRRSQAVIARDIRHLKATLAGLCHQKRISVIGFVGLHQAAGTTTIAANLAFLHSASGSRVLLIDTCASSPTISRYFADEGSATLLELLNSADPYSLLRIDESDHLTVVPVGRFDERVSPGDRLSSRRASLSLTDFKKRFDVTLVDLPSLKDSADARAIGPLLDAIVVVARAGTTTLDDLDDGIAALESVGARVVGVVLNAVTDLSARHEHRVVR</sequence>
<dbReference type="CDD" id="cd05387">
    <property type="entry name" value="BY-kinase"/>
    <property type="match status" value="1"/>
</dbReference>
<keyword evidence="2" id="KW-1003">Cell membrane</keyword>
<evidence type="ECO:0000256" key="4">
    <source>
        <dbReference type="ARBA" id="ARBA00022741"/>
    </source>
</evidence>
<dbReference type="RefSeq" id="WP_149763376.1">
    <property type="nucleotide sequence ID" value="NZ_BSPE01000024.1"/>
</dbReference>
<dbReference type="Gene3D" id="3.40.50.300">
    <property type="entry name" value="P-loop containing nucleotide triphosphate hydrolases"/>
    <property type="match status" value="1"/>
</dbReference>
<dbReference type="InterPro" id="IPR027417">
    <property type="entry name" value="P-loop_NTPase"/>
</dbReference>
<keyword evidence="7 8" id="KW-0472">Membrane</keyword>
<evidence type="ECO:0000256" key="1">
    <source>
        <dbReference type="ARBA" id="ARBA00004651"/>
    </source>
</evidence>
<name>A0A1I4ELY9_9HYPH</name>
<reference evidence="10 11" key="1">
    <citation type="submission" date="2016-10" db="EMBL/GenBank/DDBJ databases">
        <authorList>
            <person name="Varghese N."/>
            <person name="Submissions S."/>
        </authorList>
    </citation>
    <scope>NUCLEOTIDE SEQUENCE [LARGE SCALE GENOMIC DNA]</scope>
    <source>
        <strain evidence="10 11">DSM 21822</strain>
    </source>
</reference>
<dbReference type="GO" id="GO:0005886">
    <property type="term" value="C:plasma membrane"/>
    <property type="evidence" value="ECO:0007669"/>
    <property type="project" value="UniProtKB-SubCell"/>
</dbReference>
<evidence type="ECO:0000313" key="10">
    <source>
        <dbReference type="EMBL" id="SFL06745.1"/>
    </source>
</evidence>
<evidence type="ECO:0000256" key="3">
    <source>
        <dbReference type="ARBA" id="ARBA00022692"/>
    </source>
</evidence>
<dbReference type="Pfam" id="PF06564">
    <property type="entry name" value="CBP_BcsQ"/>
    <property type="match status" value="1"/>
</dbReference>
<dbReference type="PANTHER" id="PTHR32309:SF13">
    <property type="entry name" value="FERRIC ENTEROBACTIN TRANSPORT PROTEIN FEPE"/>
    <property type="match status" value="1"/>
</dbReference>
<feature type="transmembrane region" description="Helical" evidence="8">
    <location>
        <begin position="316"/>
        <end position="336"/>
    </location>
</feature>
<keyword evidence="5" id="KW-0067">ATP-binding</keyword>
<evidence type="ECO:0000256" key="2">
    <source>
        <dbReference type="ARBA" id="ARBA00022475"/>
    </source>
</evidence>
<keyword evidence="3 8" id="KW-0812">Transmembrane</keyword>
<evidence type="ECO:0000256" key="8">
    <source>
        <dbReference type="SAM" id="Phobius"/>
    </source>
</evidence>
<dbReference type="AlphaFoldDB" id="A0A1I4ELY9"/>
<dbReference type="OrthoDB" id="8404680at2"/>
<accession>A0A1I4ELY9</accession>
<feature type="domain" description="Polysaccharide chain length determinant N-terminal" evidence="9">
    <location>
        <begin position="28"/>
        <end position="112"/>
    </location>
</feature>